<evidence type="ECO:0000256" key="4">
    <source>
        <dbReference type="ARBA" id="ARBA00022448"/>
    </source>
</evidence>
<feature type="region of interest" description="Disordered" evidence="10">
    <location>
        <begin position="306"/>
        <end position="356"/>
    </location>
</feature>
<evidence type="ECO:0000256" key="9">
    <source>
        <dbReference type="RuleBase" id="RU363043"/>
    </source>
</evidence>
<dbReference type="GO" id="GO:0035435">
    <property type="term" value="P:phosphate ion transmembrane transport"/>
    <property type="evidence" value="ECO:0007669"/>
    <property type="project" value="InterPro"/>
</dbReference>
<evidence type="ECO:0000256" key="3">
    <source>
        <dbReference type="ARBA" id="ARBA00007069"/>
    </source>
</evidence>
<evidence type="ECO:0000256" key="8">
    <source>
        <dbReference type="ARBA" id="ARBA00023136"/>
    </source>
</evidence>
<evidence type="ECO:0000313" key="13">
    <source>
        <dbReference type="EMBL" id="SQC01665.1"/>
    </source>
</evidence>
<comment type="function">
    <text evidence="1">Part of the binding-protein-dependent transport system for phosphate; probably responsible for the translocation of the substrate across the membrane.</text>
</comment>
<evidence type="ECO:0000313" key="15">
    <source>
        <dbReference type="Proteomes" id="UP000250245"/>
    </source>
</evidence>
<comment type="caution">
    <text evidence="9">Lacks conserved residue(s) required for the propagation of feature annotation.</text>
</comment>
<protein>
    <recommendedName>
        <fullName evidence="9">Phosphate transport system permease protein PstA</fullName>
    </recommendedName>
</protein>
<accession>A0A2X3DQE1</accession>
<evidence type="ECO:0000256" key="10">
    <source>
        <dbReference type="SAM" id="MobiDB-lite"/>
    </source>
</evidence>
<dbReference type="InterPro" id="IPR005672">
    <property type="entry name" value="Phosphate_PstA"/>
</dbReference>
<dbReference type="Pfam" id="PF00528">
    <property type="entry name" value="BPD_transp_1"/>
    <property type="match status" value="1"/>
</dbReference>
<evidence type="ECO:0000256" key="5">
    <source>
        <dbReference type="ARBA" id="ARBA00022475"/>
    </source>
</evidence>
<dbReference type="GeneID" id="55565484"/>
<dbReference type="CDD" id="cd06261">
    <property type="entry name" value="TM_PBP2"/>
    <property type="match status" value="1"/>
</dbReference>
<proteinExistence type="inferred from homology"/>
<dbReference type="Gene3D" id="1.10.3720.10">
    <property type="entry name" value="MetI-like"/>
    <property type="match status" value="1"/>
</dbReference>
<dbReference type="RefSeq" id="WP_013189342.1">
    <property type="nucleotide sequence ID" value="NZ_UASJ01000001.1"/>
</dbReference>
<dbReference type="PANTHER" id="PTHR43470">
    <property type="entry name" value="PHOSPHATE TRANSPORT SYSTEM PERMEASE PROTEIN PSTA-RELATED"/>
    <property type="match status" value="1"/>
</dbReference>
<dbReference type="InterPro" id="IPR035906">
    <property type="entry name" value="MetI-like_sf"/>
</dbReference>
<keyword evidence="7 9" id="KW-1133">Transmembrane helix</keyword>
<feature type="transmembrane region" description="Helical" evidence="9">
    <location>
        <begin position="78"/>
        <end position="101"/>
    </location>
</feature>
<sequence length="356" mass="38153">MSTATTTASGLSALMEHRIRRAKSVNNLMTGVFGAIGGFFLMLIVALAAYIVFRGLLSFDPVFLSFSRDGIMNQVFNTVYLVFLSLIVSVALGVPAGIYMAEYAPENRWTGFIRISIESLSSLPSIVVGLFGYLVFILMVGQQWNLLAGALAVSILNLPLVTTSTESALRALPADLKYGSAALGATRWTTIVRVQLPAALPHLMTGVVLAAERGFGEAAALLYTAGMSTNINWSSMDITSPTNAFNPVRPGETLSLHVWAMRTEAVEPNAVDIANFSAAVLVMIALLFSIVARTITKRVHASLAGLSDQAPQGGTGKWRKVNAETPVPATDTVNRPEPTIDATNFTDRFHTDKGKE</sequence>
<keyword evidence="8 9" id="KW-0472">Membrane</keyword>
<dbReference type="AlphaFoldDB" id="A0A2X3DQE1"/>
<dbReference type="NCBIfam" id="TIGR00974">
    <property type="entry name" value="3a0107s02c"/>
    <property type="match status" value="1"/>
</dbReference>
<evidence type="ECO:0000256" key="6">
    <source>
        <dbReference type="ARBA" id="ARBA00022692"/>
    </source>
</evidence>
<dbReference type="GO" id="GO:0005886">
    <property type="term" value="C:plasma membrane"/>
    <property type="evidence" value="ECO:0007669"/>
    <property type="project" value="UniProtKB-SubCell"/>
</dbReference>
<feature type="compositionally biased region" description="Basic and acidic residues" evidence="10">
    <location>
        <begin position="347"/>
        <end position="356"/>
    </location>
</feature>
<dbReference type="PANTHER" id="PTHR43470:SF4">
    <property type="entry name" value="ABC TRANSPORTER PERMEASE PROTEIN YQGI-RELATED"/>
    <property type="match status" value="1"/>
</dbReference>
<name>A0A2X3DQE1_9ACTO</name>
<evidence type="ECO:0000313" key="12">
    <source>
        <dbReference type="EMBL" id="SQB64872.1"/>
    </source>
</evidence>
<reference evidence="14 15" key="1">
    <citation type="submission" date="2018-06" db="EMBL/GenBank/DDBJ databases">
        <authorList>
            <consortium name="Pathogen Informatics"/>
            <person name="Doyle S."/>
        </authorList>
    </citation>
    <scope>NUCLEOTIDE SEQUENCE [LARGE SCALE GENOMIC DNA]</scope>
    <source>
        <strain evidence="14 15">NCTC11820</strain>
    </source>
</reference>
<evidence type="ECO:0000259" key="11">
    <source>
        <dbReference type="PROSITE" id="PS50928"/>
    </source>
</evidence>
<keyword evidence="4" id="KW-0813">Transport</keyword>
<organism evidence="14 15">
    <name type="scientific">Mobiluncus curtisii</name>
    <dbReference type="NCBI Taxonomy" id="2051"/>
    <lineage>
        <taxon>Bacteria</taxon>
        <taxon>Bacillati</taxon>
        <taxon>Actinomycetota</taxon>
        <taxon>Actinomycetes</taxon>
        <taxon>Actinomycetales</taxon>
        <taxon>Actinomycetaceae</taxon>
        <taxon>Mobiluncus</taxon>
    </lineage>
</organism>
<evidence type="ECO:0000256" key="2">
    <source>
        <dbReference type="ARBA" id="ARBA00004651"/>
    </source>
</evidence>
<keyword evidence="6 9" id="KW-0812">Transmembrane</keyword>
<feature type="domain" description="ABC transmembrane type-1" evidence="11">
    <location>
        <begin position="75"/>
        <end position="292"/>
    </location>
</feature>
<dbReference type="EMBL" id="UASJ01000009">
    <property type="protein sequence ID" value="SQC01669.1"/>
    <property type="molecule type" value="Genomic_DNA"/>
</dbReference>
<dbReference type="PROSITE" id="PS50928">
    <property type="entry name" value="ABC_TM1"/>
    <property type="match status" value="1"/>
</dbReference>
<keyword evidence="5 9" id="KW-1003">Cell membrane</keyword>
<feature type="transmembrane region" description="Helical" evidence="9">
    <location>
        <begin position="32"/>
        <end position="57"/>
    </location>
</feature>
<evidence type="ECO:0000256" key="1">
    <source>
        <dbReference type="ARBA" id="ARBA00003510"/>
    </source>
</evidence>
<dbReference type="GO" id="GO:0005315">
    <property type="term" value="F:phosphate transmembrane transporter activity"/>
    <property type="evidence" value="ECO:0007669"/>
    <property type="project" value="InterPro"/>
</dbReference>
<dbReference type="SUPFAM" id="SSF161098">
    <property type="entry name" value="MetI-like"/>
    <property type="match status" value="1"/>
</dbReference>
<comment type="subcellular location">
    <subcellularLocation>
        <location evidence="2 9">Cell membrane</location>
        <topology evidence="2 9">Multi-pass membrane protein</topology>
    </subcellularLocation>
</comment>
<dbReference type="InterPro" id="IPR000515">
    <property type="entry name" value="MetI-like"/>
</dbReference>
<evidence type="ECO:0000256" key="7">
    <source>
        <dbReference type="ARBA" id="ARBA00022989"/>
    </source>
</evidence>
<dbReference type="EMBL" id="UASJ01000001">
    <property type="protein sequence ID" value="SQB64872.1"/>
    <property type="molecule type" value="Genomic_DNA"/>
</dbReference>
<dbReference type="Proteomes" id="UP000250245">
    <property type="component" value="Unassembled WGS sequence"/>
</dbReference>
<feature type="transmembrane region" description="Helical" evidence="9">
    <location>
        <begin position="121"/>
        <end position="139"/>
    </location>
</feature>
<feature type="transmembrane region" description="Helical" evidence="9">
    <location>
        <begin position="273"/>
        <end position="292"/>
    </location>
</feature>
<gene>
    <name evidence="14" type="primary">pstA_3</name>
    <name evidence="12" type="synonym">pstA_1</name>
    <name evidence="13" type="synonym">pstA_2</name>
    <name evidence="12" type="ORF">NCTC11820_01224</name>
    <name evidence="13" type="ORF">NCTC11820_02057</name>
    <name evidence="14" type="ORF">NCTC11820_02061</name>
</gene>
<dbReference type="EMBL" id="UASJ01000009">
    <property type="protein sequence ID" value="SQC01665.1"/>
    <property type="molecule type" value="Genomic_DNA"/>
</dbReference>
<evidence type="ECO:0000313" key="14">
    <source>
        <dbReference type="EMBL" id="SQC01669.1"/>
    </source>
</evidence>
<comment type="similarity">
    <text evidence="3 9">Belongs to the binding-protein-dependent transport system permease family. CysTW subfamily.</text>
</comment>